<dbReference type="PROSITE" id="PS50048">
    <property type="entry name" value="ZN2_CY6_FUNGAL_2"/>
    <property type="match status" value="1"/>
</dbReference>
<dbReference type="SMART" id="SM00066">
    <property type="entry name" value="GAL4"/>
    <property type="match status" value="1"/>
</dbReference>
<keyword evidence="1" id="KW-0479">Metal-binding</keyword>
<sequence length="554" mass="61686">MPISRAKACFLCRDAKARCDRATPECSRCASRKLRCVYDGRNGFRGAGSSYPYPSHVALQSLGPQETMNPLTPLGDQQQQDESLARLLLSSTETQQPLGVDESVEEDDAWTADGLLGRDPSVDPLLELDLNGDTFALGDIEPHNFADKGTINPNLIRPWRLAADMPEDSNAYSHETWTMQEIVTSSTATSQKDLAALTSTTTTTTTAATDKSGSSGHPLLMNPLFHSCTMNSILLGQLTSYPKMMIEGDQLPPFIHAPCHIDNDLAPGCGERSRHQCLPQELAICASLVQMFYERTKANTDFVWTLIYEEQDRLQREYFKFSSTQQLAATQSALVLLLLQASDPSTVEIHNSGHLLNTVVVRYSRINWFRRITSPEDPKTNYIPVSFGAKCFVEHMARTNEWATDARDAVSNRREWVFRESIRRVLVVLHIVARLLDGFVRGGCTPAPGSSFRTIPLPSSRDLWEARTSRVWTRDYKKNMAARTTDKVLTVGDVLESGGVSRSCSGRGPTTPELLPEVMRRAGGLDTLGMLVWMVIPFEDAREVHEHEAMICWS</sequence>
<evidence type="ECO:0000259" key="6">
    <source>
        <dbReference type="PROSITE" id="PS50048"/>
    </source>
</evidence>
<comment type="caution">
    <text evidence="7">The sequence shown here is derived from an EMBL/GenBank/DDBJ whole genome shotgun (WGS) entry which is preliminary data.</text>
</comment>
<evidence type="ECO:0000313" key="7">
    <source>
        <dbReference type="EMBL" id="CAH0023749.1"/>
    </source>
</evidence>
<dbReference type="InterPro" id="IPR001138">
    <property type="entry name" value="Zn2Cys6_DnaBD"/>
</dbReference>
<proteinExistence type="predicted"/>
<dbReference type="PROSITE" id="PS00463">
    <property type="entry name" value="ZN2_CY6_FUNGAL_1"/>
    <property type="match status" value="1"/>
</dbReference>
<dbReference type="GO" id="GO:0000981">
    <property type="term" value="F:DNA-binding transcription factor activity, RNA polymerase II-specific"/>
    <property type="evidence" value="ECO:0007669"/>
    <property type="project" value="InterPro"/>
</dbReference>
<dbReference type="EMBL" id="CABFNQ020000694">
    <property type="protein sequence ID" value="CAH0023749.1"/>
    <property type="molecule type" value="Genomic_DNA"/>
</dbReference>
<gene>
    <name evidence="7" type="ORF">CRHIZ90672A_00000158</name>
</gene>
<reference evidence="7" key="1">
    <citation type="submission" date="2021-10" db="EMBL/GenBank/DDBJ databases">
        <authorList>
            <person name="Piombo E."/>
        </authorList>
    </citation>
    <scope>NUCLEOTIDE SEQUENCE</scope>
</reference>
<keyword evidence="3" id="KW-0805">Transcription regulation</keyword>
<evidence type="ECO:0000256" key="1">
    <source>
        <dbReference type="ARBA" id="ARBA00022723"/>
    </source>
</evidence>
<dbReference type="CDD" id="cd00067">
    <property type="entry name" value="GAL4"/>
    <property type="match status" value="1"/>
</dbReference>
<dbReference type="OrthoDB" id="5423818at2759"/>
<dbReference type="Gene3D" id="4.10.240.10">
    <property type="entry name" value="Zn(2)-C6 fungal-type DNA-binding domain"/>
    <property type="match status" value="1"/>
</dbReference>
<evidence type="ECO:0000256" key="3">
    <source>
        <dbReference type="ARBA" id="ARBA00023015"/>
    </source>
</evidence>
<dbReference type="Pfam" id="PF00172">
    <property type="entry name" value="Zn_clus"/>
    <property type="match status" value="1"/>
</dbReference>
<keyword evidence="4" id="KW-0804">Transcription</keyword>
<evidence type="ECO:0000256" key="2">
    <source>
        <dbReference type="ARBA" id="ARBA00022833"/>
    </source>
</evidence>
<accession>A0A9N9VI34</accession>
<feature type="domain" description="Zn(2)-C6 fungal-type" evidence="6">
    <location>
        <begin position="8"/>
        <end position="38"/>
    </location>
</feature>
<evidence type="ECO:0000256" key="5">
    <source>
        <dbReference type="ARBA" id="ARBA00023242"/>
    </source>
</evidence>
<evidence type="ECO:0000256" key="4">
    <source>
        <dbReference type="ARBA" id="ARBA00023163"/>
    </source>
</evidence>
<organism evidence="7 8">
    <name type="scientific">Clonostachys rhizophaga</name>
    <dbReference type="NCBI Taxonomy" id="160324"/>
    <lineage>
        <taxon>Eukaryota</taxon>
        <taxon>Fungi</taxon>
        <taxon>Dikarya</taxon>
        <taxon>Ascomycota</taxon>
        <taxon>Pezizomycotina</taxon>
        <taxon>Sordariomycetes</taxon>
        <taxon>Hypocreomycetidae</taxon>
        <taxon>Hypocreales</taxon>
        <taxon>Bionectriaceae</taxon>
        <taxon>Clonostachys</taxon>
    </lineage>
</organism>
<dbReference type="PANTHER" id="PTHR47660:SF3">
    <property type="entry name" value="FINGER DOMAIN PROTEIN, PUTATIVE (AFU_ORTHOLOGUE AFUA_4G03310)-RELATED"/>
    <property type="match status" value="1"/>
</dbReference>
<name>A0A9N9VI34_9HYPO</name>
<dbReference type="SUPFAM" id="SSF57701">
    <property type="entry name" value="Zn2/Cys6 DNA-binding domain"/>
    <property type="match status" value="1"/>
</dbReference>
<dbReference type="PANTHER" id="PTHR47660">
    <property type="entry name" value="TRANSCRIPTION FACTOR WITH C2H2 AND ZN(2)-CYS(6) DNA BINDING DOMAIN (EUROFUNG)-RELATED-RELATED"/>
    <property type="match status" value="1"/>
</dbReference>
<dbReference type="InterPro" id="IPR036864">
    <property type="entry name" value="Zn2-C6_fun-type_DNA-bd_sf"/>
</dbReference>
<dbReference type="GO" id="GO:0008270">
    <property type="term" value="F:zinc ion binding"/>
    <property type="evidence" value="ECO:0007669"/>
    <property type="project" value="InterPro"/>
</dbReference>
<dbReference type="AlphaFoldDB" id="A0A9N9VI34"/>
<evidence type="ECO:0000313" key="8">
    <source>
        <dbReference type="Proteomes" id="UP000696573"/>
    </source>
</evidence>
<keyword evidence="5" id="KW-0539">Nucleus</keyword>
<keyword evidence="2" id="KW-0862">Zinc</keyword>
<keyword evidence="8" id="KW-1185">Reference proteome</keyword>
<protein>
    <recommendedName>
        <fullName evidence="6">Zn(2)-C6 fungal-type domain-containing protein</fullName>
    </recommendedName>
</protein>
<dbReference type="Proteomes" id="UP000696573">
    <property type="component" value="Unassembled WGS sequence"/>
</dbReference>